<dbReference type="Pfam" id="PF00691">
    <property type="entry name" value="OmpA"/>
    <property type="match status" value="1"/>
</dbReference>
<dbReference type="Gene3D" id="3.30.1330.60">
    <property type="entry name" value="OmpA-like domain"/>
    <property type="match status" value="1"/>
</dbReference>
<evidence type="ECO:0000259" key="4">
    <source>
        <dbReference type="PROSITE" id="PS51123"/>
    </source>
</evidence>
<dbReference type="CDD" id="cd13653">
    <property type="entry name" value="PBP2_phosphate_like_1"/>
    <property type="match status" value="1"/>
</dbReference>
<gene>
    <name evidence="5" type="ORF">GAB14E_2647</name>
</gene>
<dbReference type="PANTHER" id="PTHR30570:SF1">
    <property type="entry name" value="PHOSPHATE-BINDING PROTEIN PSTS"/>
    <property type="match status" value="1"/>
</dbReference>
<dbReference type="CDD" id="cd07185">
    <property type="entry name" value="OmpA_C-like"/>
    <property type="match status" value="1"/>
</dbReference>
<sequence>MTINFSGTWQSNNKPLMVQLEQLVILAQEEFDIEISIRKMLVQEDYRQLVISELSQLGHQDINFITTWLSVTEVVSEKSVSEKWSHSNKGALVSLLIFTLLILAGGTFWYGNTVELSEQPQVAQLPDNKKTIEVLGADATHNNSEQSTIVSPPIDEAIIEPKIKPMVKLASKTVFRLHGSNTIGEKLAPMLLEGFLKQQNINNFTWSQNTPLERVLNYSVDDKDYAIELNSHGSSTAFSGLKNNTADIGMSSRRIKKSEVAQLSNTSGLLNKLGNEHIIGLDGLAVIVNQNNSVKQLSGITLAKIFSGEISNWSQIGGTSLPINLYARDQHSGTWDTFKNLVLKKHNKKLSPKAQRFESSSQLSTLVSQNEGAIGFIGLNYVLHNKALAISASKNTNAIFPTRFTVGTEDYALSRRLYFYTPTSASTMVKDFAQYALSTQGQQVVSQAGLISQNIKLEQVYPLAGAPKKYQHYANTAKRLSLNFRFDYATKDLDNKGKRDLLRLVDFMEEQQSRRIVLMGFSDSIGAQAKNSSLSFKRAKSVELALTSRGIAVLAVEGMGEALPIANNDTEDGRKRNRRVEVWLL</sequence>
<reference evidence="5 6" key="1">
    <citation type="submission" date="2014-08" db="EMBL/GenBank/DDBJ databases">
        <title>Genomic and Phenotypic Diversity of Colwellia psychrerythraea strains from Disparate Marine Basins.</title>
        <authorList>
            <person name="Techtmann S.M."/>
            <person name="Stelling S.C."/>
            <person name="Utturkar S.M."/>
            <person name="Alshibli N."/>
            <person name="Harris A."/>
            <person name="Brown S.D."/>
            <person name="Hazen T.C."/>
        </authorList>
    </citation>
    <scope>NUCLEOTIDE SEQUENCE [LARGE SCALE GENOMIC DNA]</scope>
    <source>
        <strain evidence="5 6">GAB14E</strain>
    </source>
</reference>
<evidence type="ECO:0000256" key="3">
    <source>
        <dbReference type="SAM" id="Phobius"/>
    </source>
</evidence>
<name>A0A099KUI6_COLPS</name>
<evidence type="ECO:0000256" key="2">
    <source>
        <dbReference type="PROSITE-ProRule" id="PRU00473"/>
    </source>
</evidence>
<evidence type="ECO:0000256" key="1">
    <source>
        <dbReference type="ARBA" id="ARBA00022729"/>
    </source>
</evidence>
<dbReference type="SUPFAM" id="SSF53850">
    <property type="entry name" value="Periplasmic binding protein-like II"/>
    <property type="match status" value="1"/>
</dbReference>
<accession>A0A099KUI6</accession>
<protein>
    <submittedName>
        <fullName evidence="5">PBP domain containing protein</fullName>
    </submittedName>
</protein>
<dbReference type="GO" id="GO:0016020">
    <property type="term" value="C:membrane"/>
    <property type="evidence" value="ECO:0007669"/>
    <property type="project" value="UniProtKB-UniRule"/>
</dbReference>
<dbReference type="Pfam" id="PF12849">
    <property type="entry name" value="PBP_like_2"/>
    <property type="match status" value="1"/>
</dbReference>
<keyword evidence="2 3" id="KW-0472">Membrane</keyword>
<dbReference type="InterPro" id="IPR036737">
    <property type="entry name" value="OmpA-like_sf"/>
</dbReference>
<comment type="caution">
    <text evidence="5">The sequence shown here is derived from an EMBL/GenBank/DDBJ whole genome shotgun (WGS) entry which is preliminary data.</text>
</comment>
<dbReference type="PANTHER" id="PTHR30570">
    <property type="entry name" value="PERIPLASMIC PHOSPHATE BINDING COMPONENT OF PHOSPHATE ABC TRANSPORTER"/>
    <property type="match status" value="1"/>
</dbReference>
<dbReference type="PROSITE" id="PS51123">
    <property type="entry name" value="OMPA_2"/>
    <property type="match status" value="1"/>
</dbReference>
<dbReference type="InterPro" id="IPR024370">
    <property type="entry name" value="PBP_domain"/>
</dbReference>
<feature type="transmembrane region" description="Helical" evidence="3">
    <location>
        <begin position="91"/>
        <end position="111"/>
    </location>
</feature>
<dbReference type="PATRIC" id="fig|28229.3.peg.2275"/>
<evidence type="ECO:0000313" key="6">
    <source>
        <dbReference type="Proteomes" id="UP000029868"/>
    </source>
</evidence>
<dbReference type="AlphaFoldDB" id="A0A099KUI6"/>
<dbReference type="Proteomes" id="UP000029868">
    <property type="component" value="Unassembled WGS sequence"/>
</dbReference>
<dbReference type="InterPro" id="IPR006665">
    <property type="entry name" value="OmpA-like"/>
</dbReference>
<keyword evidence="3" id="KW-1133">Transmembrane helix</keyword>
<dbReference type="SUPFAM" id="SSF103088">
    <property type="entry name" value="OmpA-like"/>
    <property type="match status" value="1"/>
</dbReference>
<dbReference type="RefSeq" id="WP_231562036.1">
    <property type="nucleotide sequence ID" value="NZ_JQEC01000027.1"/>
</dbReference>
<feature type="domain" description="OmpA-like" evidence="4">
    <location>
        <begin position="473"/>
        <end position="585"/>
    </location>
</feature>
<keyword evidence="1" id="KW-0732">Signal</keyword>
<evidence type="ECO:0000313" key="5">
    <source>
        <dbReference type="EMBL" id="KGJ93323.1"/>
    </source>
</evidence>
<organism evidence="5 6">
    <name type="scientific">Colwellia psychrerythraea</name>
    <name type="common">Vibrio psychroerythus</name>
    <dbReference type="NCBI Taxonomy" id="28229"/>
    <lineage>
        <taxon>Bacteria</taxon>
        <taxon>Pseudomonadati</taxon>
        <taxon>Pseudomonadota</taxon>
        <taxon>Gammaproteobacteria</taxon>
        <taxon>Alteromonadales</taxon>
        <taxon>Colwelliaceae</taxon>
        <taxon>Colwellia</taxon>
    </lineage>
</organism>
<keyword evidence="3" id="KW-0812">Transmembrane</keyword>
<dbReference type="EMBL" id="JQEC01000027">
    <property type="protein sequence ID" value="KGJ93323.1"/>
    <property type="molecule type" value="Genomic_DNA"/>
</dbReference>
<dbReference type="InterPro" id="IPR050811">
    <property type="entry name" value="Phosphate_ABC_transporter"/>
</dbReference>
<dbReference type="Gene3D" id="3.40.190.10">
    <property type="entry name" value="Periplasmic binding protein-like II"/>
    <property type="match status" value="2"/>
</dbReference>
<proteinExistence type="predicted"/>